<dbReference type="Gene3D" id="2.130.10.10">
    <property type="entry name" value="YVTN repeat-like/Quinoprotein amine dehydrogenase"/>
    <property type="match status" value="1"/>
</dbReference>
<dbReference type="Pfam" id="PF00400">
    <property type="entry name" value="WD40"/>
    <property type="match status" value="3"/>
</dbReference>
<protein>
    <recommendedName>
        <fullName evidence="20">Nucleoporin Nup37</fullName>
    </recommendedName>
    <alternativeName>
        <fullName evidence="21">Nup107-160 subcomplex subunit Nup37</fullName>
    </alternativeName>
</protein>
<dbReference type="KEGG" id="pmrn:116940075"/>
<keyword evidence="15" id="KW-0539">Nucleus</keyword>
<keyword evidence="8" id="KW-0498">Mitosis</keyword>
<keyword evidence="5 22" id="KW-0853">WD repeat</keyword>
<evidence type="ECO:0000256" key="18">
    <source>
        <dbReference type="ARBA" id="ARBA00053706"/>
    </source>
</evidence>
<comment type="function">
    <text evidence="18">Component of the Nup107-160 subcomplex of the nuclear pore complex (NPC). The Nup107-160 subcomplex is required for the assembly of a functional NPC. The Nup107-160 subcomplex is also required for normal kinetochore microtubule attachment, mitotic progression and chromosome segregation.</text>
</comment>
<dbReference type="SUPFAM" id="SSF50978">
    <property type="entry name" value="WD40 repeat-like"/>
    <property type="match status" value="1"/>
</dbReference>
<sequence length="344" mass="36865">MRGASTMPVGAGGASCVVQLEERVHVVEFSPFPRSAGLIAVGCGALITLGACSLQIRPGGAAEERAACNRIVEEEGLVFTRMKSYEGGARVHALAWSPDTHLGPHPQMIRFCSATADKKIRVYRSDLQGSEEVQELEGHNAYVNAVAFEPTDGHLLASVSDDNTCRIWDDSGDQQVCLPLLSPGASVCWSSAEPDKLLVGERGGRVQVYSTRSWATLLSLDCGAPSRPLMMADWSPLDPVSVGAVAGADWLLWDSSRGSWPVERKPAHLEGASQFRWCRTVGGVFATTSPPGRLSGTLLIHNLAHVQPALESKVPALSGLSWHPQLPLCACGSDRSLCFWLLEL</sequence>
<evidence type="ECO:0000256" key="9">
    <source>
        <dbReference type="ARBA" id="ARBA00022816"/>
    </source>
</evidence>
<evidence type="ECO:0000256" key="7">
    <source>
        <dbReference type="ARBA" id="ARBA00022737"/>
    </source>
</evidence>
<keyword evidence="13" id="KW-0811">Translocation</keyword>
<reference evidence="24" key="1">
    <citation type="submission" date="2025-08" db="UniProtKB">
        <authorList>
            <consortium name="RefSeq"/>
        </authorList>
    </citation>
    <scope>IDENTIFICATION</scope>
    <source>
        <tissue evidence="24">Sperm</tissue>
    </source>
</reference>
<name>A0AAJ7STM5_PETMA</name>
<comment type="subcellular location">
    <subcellularLocation>
        <location evidence="2">Chromosome</location>
        <location evidence="2">Centromere</location>
        <location evidence="2">Kinetochore</location>
    </subcellularLocation>
    <subcellularLocation>
        <location evidence="1">Nucleus</location>
        <location evidence="1">Nuclear pore complex</location>
    </subcellularLocation>
</comment>
<dbReference type="InterPro" id="IPR036322">
    <property type="entry name" value="WD40_repeat_dom_sf"/>
</dbReference>
<dbReference type="Proteomes" id="UP001318040">
    <property type="component" value="Chromosome 7"/>
</dbReference>
<keyword evidence="17" id="KW-0137">Centromere</keyword>
<evidence type="ECO:0000313" key="24">
    <source>
        <dbReference type="RefSeq" id="XP_032805269.1"/>
    </source>
</evidence>
<dbReference type="AlphaFoldDB" id="A0AAJ7STM5"/>
<dbReference type="InterPro" id="IPR001680">
    <property type="entry name" value="WD40_rpt"/>
</dbReference>
<dbReference type="InterPro" id="IPR015943">
    <property type="entry name" value="WD40/YVTN_repeat-like_dom_sf"/>
</dbReference>
<keyword evidence="7" id="KW-0677">Repeat</keyword>
<evidence type="ECO:0000256" key="17">
    <source>
        <dbReference type="ARBA" id="ARBA00023328"/>
    </source>
</evidence>
<evidence type="ECO:0000256" key="3">
    <source>
        <dbReference type="ARBA" id="ARBA00022448"/>
    </source>
</evidence>
<keyword evidence="4" id="KW-0158">Chromosome</keyword>
<keyword evidence="11" id="KW-0995">Kinetochore</keyword>
<evidence type="ECO:0000313" key="23">
    <source>
        <dbReference type="Proteomes" id="UP001318040"/>
    </source>
</evidence>
<keyword evidence="16" id="KW-0131">Cell cycle</keyword>
<evidence type="ECO:0000256" key="19">
    <source>
        <dbReference type="ARBA" id="ARBA00062724"/>
    </source>
</evidence>
<evidence type="ECO:0000256" key="1">
    <source>
        <dbReference type="ARBA" id="ARBA00004567"/>
    </source>
</evidence>
<dbReference type="RefSeq" id="XP_032805269.1">
    <property type="nucleotide sequence ID" value="XM_032949378.1"/>
</dbReference>
<evidence type="ECO:0000256" key="16">
    <source>
        <dbReference type="ARBA" id="ARBA00023306"/>
    </source>
</evidence>
<evidence type="ECO:0000256" key="4">
    <source>
        <dbReference type="ARBA" id="ARBA00022454"/>
    </source>
</evidence>
<evidence type="ECO:0000256" key="14">
    <source>
        <dbReference type="ARBA" id="ARBA00023132"/>
    </source>
</evidence>
<dbReference type="GO" id="GO:0031080">
    <property type="term" value="C:nuclear pore outer ring"/>
    <property type="evidence" value="ECO:0007669"/>
    <property type="project" value="InterPro"/>
</dbReference>
<evidence type="ECO:0000256" key="11">
    <source>
        <dbReference type="ARBA" id="ARBA00022838"/>
    </source>
</evidence>
<comment type="subunit">
    <text evidence="19">Component of the Nup107-160 subcomplex of the nuclear pore complex (NPC). The Nup107-160 subcomplex includes NUP160, NUP133, NUP107, NUP98, NUP85, NUP43, NUP37, SEH1 and SEC13.</text>
</comment>
<keyword evidence="9" id="KW-0509">mRNA transport</keyword>
<accession>A0AAJ7STM5</accession>
<evidence type="ECO:0000256" key="8">
    <source>
        <dbReference type="ARBA" id="ARBA00022776"/>
    </source>
</evidence>
<keyword evidence="12" id="KW-0653">Protein transport</keyword>
<evidence type="ECO:0000256" key="13">
    <source>
        <dbReference type="ARBA" id="ARBA00023010"/>
    </source>
</evidence>
<keyword evidence="3" id="KW-0813">Transport</keyword>
<dbReference type="PROSITE" id="PS50082">
    <property type="entry name" value="WD_REPEATS_2"/>
    <property type="match status" value="1"/>
</dbReference>
<dbReference type="GeneID" id="116940075"/>
<dbReference type="PROSITE" id="PS51257">
    <property type="entry name" value="PROKAR_LIPOPROTEIN"/>
    <property type="match status" value="1"/>
</dbReference>
<evidence type="ECO:0000256" key="21">
    <source>
        <dbReference type="ARBA" id="ARBA00076652"/>
    </source>
</evidence>
<keyword evidence="14" id="KW-0906">Nuclear pore complex</keyword>
<evidence type="ECO:0000256" key="12">
    <source>
        <dbReference type="ARBA" id="ARBA00022927"/>
    </source>
</evidence>
<dbReference type="GO" id="GO:0051301">
    <property type="term" value="P:cell division"/>
    <property type="evidence" value="ECO:0007669"/>
    <property type="project" value="UniProtKB-KW"/>
</dbReference>
<proteinExistence type="predicted"/>
<dbReference type="PANTHER" id="PTHR22806">
    <property type="entry name" value="NUCLEOPORIN NUP37 P37 -RELATED"/>
    <property type="match status" value="1"/>
</dbReference>
<keyword evidence="10" id="KW-0159">Chromosome partition</keyword>
<dbReference type="GO" id="GO:0007059">
    <property type="term" value="P:chromosome segregation"/>
    <property type="evidence" value="ECO:0007669"/>
    <property type="project" value="UniProtKB-KW"/>
</dbReference>
<dbReference type="PANTHER" id="PTHR22806:SF0">
    <property type="entry name" value="NUCLEOPORIN NUP37"/>
    <property type="match status" value="1"/>
</dbReference>
<feature type="repeat" description="WD" evidence="22">
    <location>
        <begin position="136"/>
        <end position="169"/>
    </location>
</feature>
<dbReference type="GO" id="GO:0051028">
    <property type="term" value="P:mRNA transport"/>
    <property type="evidence" value="ECO:0007669"/>
    <property type="project" value="UniProtKB-KW"/>
</dbReference>
<evidence type="ECO:0000256" key="2">
    <source>
        <dbReference type="ARBA" id="ARBA00004629"/>
    </source>
</evidence>
<evidence type="ECO:0000256" key="22">
    <source>
        <dbReference type="PROSITE-ProRule" id="PRU00221"/>
    </source>
</evidence>
<evidence type="ECO:0000256" key="20">
    <source>
        <dbReference type="ARBA" id="ARBA00068271"/>
    </source>
</evidence>
<dbReference type="GO" id="GO:0000776">
    <property type="term" value="C:kinetochore"/>
    <property type="evidence" value="ECO:0007669"/>
    <property type="project" value="UniProtKB-KW"/>
</dbReference>
<organism evidence="23 24">
    <name type="scientific">Petromyzon marinus</name>
    <name type="common">Sea lamprey</name>
    <dbReference type="NCBI Taxonomy" id="7757"/>
    <lineage>
        <taxon>Eukaryota</taxon>
        <taxon>Metazoa</taxon>
        <taxon>Chordata</taxon>
        <taxon>Craniata</taxon>
        <taxon>Vertebrata</taxon>
        <taxon>Cyclostomata</taxon>
        <taxon>Hyperoartia</taxon>
        <taxon>Petromyzontiformes</taxon>
        <taxon>Petromyzontidae</taxon>
        <taxon>Petromyzon</taxon>
    </lineage>
</organism>
<dbReference type="SMART" id="SM00320">
    <property type="entry name" value="WD40"/>
    <property type="match status" value="4"/>
</dbReference>
<evidence type="ECO:0000256" key="15">
    <source>
        <dbReference type="ARBA" id="ARBA00023242"/>
    </source>
</evidence>
<evidence type="ECO:0000256" key="6">
    <source>
        <dbReference type="ARBA" id="ARBA00022618"/>
    </source>
</evidence>
<dbReference type="CTD" id="79023"/>
<keyword evidence="6" id="KW-0132">Cell division</keyword>
<dbReference type="InterPro" id="IPR037626">
    <property type="entry name" value="NUP37"/>
</dbReference>
<dbReference type="PROSITE" id="PS50294">
    <property type="entry name" value="WD_REPEATS_REGION"/>
    <property type="match status" value="1"/>
</dbReference>
<gene>
    <name evidence="24" type="primary">NUP37</name>
</gene>
<keyword evidence="23" id="KW-1185">Reference proteome</keyword>
<dbReference type="GO" id="GO:0015031">
    <property type="term" value="P:protein transport"/>
    <property type="evidence" value="ECO:0007669"/>
    <property type="project" value="UniProtKB-KW"/>
</dbReference>
<dbReference type="FunFam" id="2.130.10.10:FF:000168">
    <property type="entry name" value="Nucleoporin Nup37"/>
    <property type="match status" value="1"/>
</dbReference>
<evidence type="ECO:0000256" key="10">
    <source>
        <dbReference type="ARBA" id="ARBA00022829"/>
    </source>
</evidence>
<evidence type="ECO:0000256" key="5">
    <source>
        <dbReference type="ARBA" id="ARBA00022574"/>
    </source>
</evidence>